<feature type="transmembrane region" description="Helical" evidence="17">
    <location>
        <begin position="177"/>
        <end position="199"/>
    </location>
</feature>
<dbReference type="OrthoDB" id="62120at2759"/>
<evidence type="ECO:0000256" key="12">
    <source>
        <dbReference type="ARBA" id="ARBA00036824"/>
    </source>
</evidence>
<dbReference type="EMBL" id="CENE01000009">
    <property type="protein sequence ID" value="CEQ40867.1"/>
    <property type="molecule type" value="Genomic_DNA"/>
</dbReference>
<evidence type="ECO:0000256" key="15">
    <source>
        <dbReference type="ARBA" id="ARBA00041260"/>
    </source>
</evidence>
<comment type="subcellular location">
    <subcellularLocation>
        <location evidence="1">Cell membrane</location>
        <topology evidence="1">Single-pass type II membrane protein</topology>
    </subcellularLocation>
</comment>
<dbReference type="PANTHER" id="PTHR31297:SF34">
    <property type="entry name" value="GLUCAN 1,3-BETA-GLUCOSIDASE 2"/>
    <property type="match status" value="1"/>
</dbReference>
<feature type="region of interest" description="Disordered" evidence="16">
    <location>
        <begin position="1"/>
        <end position="87"/>
    </location>
</feature>
<keyword evidence="11" id="KW-0961">Cell wall biogenesis/degradation</keyword>
<dbReference type="GO" id="GO:0009986">
    <property type="term" value="C:cell surface"/>
    <property type="evidence" value="ECO:0007669"/>
    <property type="project" value="TreeGrafter"/>
</dbReference>
<evidence type="ECO:0000256" key="7">
    <source>
        <dbReference type="ARBA" id="ARBA00022989"/>
    </source>
</evidence>
<feature type="compositionally biased region" description="Polar residues" evidence="16">
    <location>
        <begin position="205"/>
        <end position="229"/>
    </location>
</feature>
<evidence type="ECO:0000256" key="8">
    <source>
        <dbReference type="ARBA" id="ARBA00023136"/>
    </source>
</evidence>
<keyword evidence="20" id="KW-1185">Reference proteome</keyword>
<feature type="region of interest" description="Disordered" evidence="16">
    <location>
        <begin position="205"/>
        <end position="231"/>
    </location>
</feature>
<dbReference type="GO" id="GO:0005886">
    <property type="term" value="C:plasma membrane"/>
    <property type="evidence" value="ECO:0007669"/>
    <property type="project" value="UniProtKB-SubCell"/>
</dbReference>
<evidence type="ECO:0000256" key="10">
    <source>
        <dbReference type="ARBA" id="ARBA00023295"/>
    </source>
</evidence>
<keyword evidence="10" id="KW-0326">Glycosidase</keyword>
<protein>
    <recommendedName>
        <fullName evidence="14">glucan 1,3-beta-glucosidase</fullName>
        <ecNumber evidence="14">3.2.1.58</ecNumber>
    </recommendedName>
    <alternativeName>
        <fullName evidence="15">Exo-1,3-beta-glucanase D</fullName>
    </alternativeName>
</protein>
<feature type="compositionally biased region" description="Polar residues" evidence="16">
    <location>
        <begin position="72"/>
        <end position="81"/>
    </location>
</feature>
<feature type="region of interest" description="Disordered" evidence="16">
    <location>
        <begin position="903"/>
        <end position="933"/>
    </location>
</feature>
<proteinExistence type="inferred from homology"/>
<dbReference type="PANTHER" id="PTHR31297">
    <property type="entry name" value="GLUCAN ENDO-1,6-BETA-GLUCOSIDASE B"/>
    <property type="match status" value="1"/>
</dbReference>
<comment type="catalytic activity">
    <reaction evidence="12">
        <text>Successive hydrolysis of beta-D-glucose units from the non-reducing ends of (1-&gt;3)-beta-D-glucans, releasing alpha-glucose.</text>
        <dbReference type="EC" id="3.2.1.58"/>
    </reaction>
</comment>
<dbReference type="Gene3D" id="3.20.20.80">
    <property type="entry name" value="Glycosidases"/>
    <property type="match status" value="1"/>
</dbReference>
<dbReference type="GO" id="GO:0005576">
    <property type="term" value="C:extracellular region"/>
    <property type="evidence" value="ECO:0007669"/>
    <property type="project" value="TreeGrafter"/>
</dbReference>
<dbReference type="EC" id="3.2.1.58" evidence="14"/>
<evidence type="ECO:0000256" key="14">
    <source>
        <dbReference type="ARBA" id="ARBA00038929"/>
    </source>
</evidence>
<name>A0A0D6ELI0_SPOSA</name>
<feature type="domain" description="Glycoside hydrolase family 5" evidence="18">
    <location>
        <begin position="387"/>
        <end position="569"/>
    </location>
</feature>
<dbReference type="InterPro" id="IPR017853">
    <property type="entry name" value="GH"/>
</dbReference>
<keyword evidence="6" id="KW-0735">Signal-anchor</keyword>
<organism evidence="19 20">
    <name type="scientific">Sporidiobolus salmonicolor</name>
    <name type="common">Yeast-like fungus</name>
    <name type="synonym">Sporobolomyces salmonicolor</name>
    <dbReference type="NCBI Taxonomy" id="5005"/>
    <lineage>
        <taxon>Eukaryota</taxon>
        <taxon>Fungi</taxon>
        <taxon>Dikarya</taxon>
        <taxon>Basidiomycota</taxon>
        <taxon>Pucciniomycotina</taxon>
        <taxon>Microbotryomycetes</taxon>
        <taxon>Sporidiobolales</taxon>
        <taxon>Sporidiobolaceae</taxon>
        <taxon>Sporobolomyces</taxon>
    </lineage>
</organism>
<evidence type="ECO:0000256" key="13">
    <source>
        <dbReference type="ARBA" id="ARBA00037126"/>
    </source>
</evidence>
<evidence type="ECO:0000256" key="4">
    <source>
        <dbReference type="ARBA" id="ARBA00022692"/>
    </source>
</evidence>
<dbReference type="AlphaFoldDB" id="A0A0D6ELI0"/>
<keyword evidence="8 17" id="KW-0472">Membrane</keyword>
<keyword evidence="4 17" id="KW-0812">Transmembrane</keyword>
<keyword evidence="7 17" id="KW-1133">Transmembrane helix</keyword>
<evidence type="ECO:0000256" key="2">
    <source>
        <dbReference type="ARBA" id="ARBA00005641"/>
    </source>
</evidence>
<evidence type="ECO:0000259" key="18">
    <source>
        <dbReference type="Pfam" id="PF00150"/>
    </source>
</evidence>
<dbReference type="InterPro" id="IPR001547">
    <property type="entry name" value="Glyco_hydro_5"/>
</dbReference>
<evidence type="ECO:0000256" key="6">
    <source>
        <dbReference type="ARBA" id="ARBA00022968"/>
    </source>
</evidence>
<gene>
    <name evidence="19" type="primary">SPOSA6832_02527</name>
</gene>
<keyword evidence="9" id="KW-0325">Glycoprotein</keyword>
<dbReference type="GO" id="GO:0004338">
    <property type="term" value="F:glucan exo-1,3-beta-glucosidase activity"/>
    <property type="evidence" value="ECO:0007669"/>
    <property type="project" value="UniProtKB-EC"/>
</dbReference>
<evidence type="ECO:0000256" key="3">
    <source>
        <dbReference type="ARBA" id="ARBA00022475"/>
    </source>
</evidence>
<evidence type="ECO:0000256" key="11">
    <source>
        <dbReference type="ARBA" id="ARBA00023316"/>
    </source>
</evidence>
<evidence type="ECO:0000256" key="1">
    <source>
        <dbReference type="ARBA" id="ARBA00004401"/>
    </source>
</evidence>
<dbReference type="InterPro" id="IPR050386">
    <property type="entry name" value="Glycosyl_hydrolase_5"/>
</dbReference>
<dbReference type="SUPFAM" id="SSF51445">
    <property type="entry name" value="(Trans)glycosidases"/>
    <property type="match status" value="1"/>
</dbReference>
<reference evidence="20" key="1">
    <citation type="submission" date="2015-02" db="EMBL/GenBank/DDBJ databases">
        <authorList>
            <person name="Gon?alves P."/>
        </authorList>
    </citation>
    <scope>NUCLEOTIDE SEQUENCE [LARGE SCALE GENOMIC DNA]</scope>
</reference>
<keyword evidence="5" id="KW-0378">Hydrolase</keyword>
<keyword evidence="3" id="KW-1003">Cell membrane</keyword>
<dbReference type="Proteomes" id="UP000243876">
    <property type="component" value="Unassembled WGS sequence"/>
</dbReference>
<comment type="function">
    <text evidence="13">Glucosidase involved in the degradation of cellulosic biomass. Active on lichenan.</text>
</comment>
<evidence type="ECO:0000313" key="20">
    <source>
        <dbReference type="Proteomes" id="UP000243876"/>
    </source>
</evidence>
<evidence type="ECO:0000256" key="5">
    <source>
        <dbReference type="ARBA" id="ARBA00022801"/>
    </source>
</evidence>
<evidence type="ECO:0000256" key="17">
    <source>
        <dbReference type="SAM" id="Phobius"/>
    </source>
</evidence>
<dbReference type="GO" id="GO:0009251">
    <property type="term" value="P:glucan catabolic process"/>
    <property type="evidence" value="ECO:0007669"/>
    <property type="project" value="TreeGrafter"/>
</dbReference>
<dbReference type="GO" id="GO:0071555">
    <property type="term" value="P:cell wall organization"/>
    <property type="evidence" value="ECO:0007669"/>
    <property type="project" value="UniProtKB-KW"/>
</dbReference>
<comment type="similarity">
    <text evidence="2">Belongs to the glycosyl hydrolase 5 (cellulase A) family.</text>
</comment>
<sequence>MARRSSADIYASVPTSDSTYPPIRSVNPRSPDISPPSTGYSSHDYEIASDPMSPPPPFADENAPYPTRRSDSQQTLGSDYSASEPYRLRGGANASAWDARIDDGYDSTPHGSSANLNAMAYRNVANRGDSYRDKEEDDQDGQHVPTLKKRLAAAGAGGAAAGKTGWWARKTPRARKLLLLGLLAAIIVVAVAAAVPAAVVSSRNKNNTVSNKVSQSNDGTQAGIPTSANPVDWRNAAMGGNGSTVYTEGGGSFTYNNSFGAPLPPSFTPPAIPSPLSRMSPRQSGIRCPRNKFSTLISRSRTKTGGYWVSIPFNDTARAQRDVPALNEEWDYETNLISGVNIGGWLVLEPFIVPGMFEPFNSDSDSPNATNLAIDEWTLSEQLGSNLTAAMTEHYETFITEQDFAQIAGAGLNWVRIPIGWWAVETWDGEPFLAGVAWTYFLKAVEWARKYGLRINLDLHAVPGSQKYVPPSSPLLIVEANLEGTNSGYNHSGKQGTINFLNGVMGVANAQRTLNYIRTLTEFISQPEYKNVVPMFSVLNEPYAATIGVDVLRHFYIETYNQMRAIGGTGTGNGPFLTFHDGFVDMATNVSSGGWDGFLNGWDRVALDSHRYLCFSEPNDWSLSYQAGLPCNYWAENMNISTNTFGVTVGGEWSLAINDCGKWLNNVGNGYRYNGTYYVPGNTTAPAFAGVGSCDPWNDWPSWSDDTKAGLKMVAEAHMDALRHWFFWTWKTGYSSQLGMIANPMWNYQLGLEQGWVPTNPRTAIGVCPSLAASNELAYTSMPAPTLSAWMTGGSGAGTILDQGMYTSFSAWPPPSVGVAATPASFLPTYTPTGSVITMSAPAQPTSFPSGYASSSVNVGNGWVQSTDTAGWYTPVAGCSYPDPWSGVAATIPTAACTGSAAARMKREAKRTASSTTLASPTPPPKPAATRRA</sequence>
<evidence type="ECO:0000313" key="19">
    <source>
        <dbReference type="EMBL" id="CEQ40867.1"/>
    </source>
</evidence>
<accession>A0A0D6ELI0</accession>
<evidence type="ECO:0000256" key="16">
    <source>
        <dbReference type="SAM" id="MobiDB-lite"/>
    </source>
</evidence>
<dbReference type="Pfam" id="PF00150">
    <property type="entry name" value="Cellulase"/>
    <property type="match status" value="1"/>
</dbReference>
<evidence type="ECO:0000256" key="9">
    <source>
        <dbReference type="ARBA" id="ARBA00023180"/>
    </source>
</evidence>